<keyword evidence="2" id="KW-1185">Reference proteome</keyword>
<dbReference type="EMBL" id="JAUIZM010000004">
    <property type="protein sequence ID" value="KAK1388486.1"/>
    <property type="molecule type" value="Genomic_DNA"/>
</dbReference>
<proteinExistence type="predicted"/>
<sequence length="212" mass="24131">MKEGRYNHLKLDSFTSLLSDSGSIVKRFTQIQNANKENRYEVFQISHNYTKGRYAPFMSNNNKNDVNSSISDSVVGVGGTSISPPFSVLTTRQPFSNRSNQINGIARDRFKDEPVSDLKIVMRVCRAESDRKNFIGPSNEVGAIMVGDLEDTCGGRDIIIEREDGYHDDIPYEATKNNKGKKRKRMTQKEYYSYNTLMKQTLSEKVSITNYI</sequence>
<dbReference type="AlphaFoldDB" id="A0AAD8MX57"/>
<name>A0AAD8MX57_9APIA</name>
<evidence type="ECO:0000313" key="2">
    <source>
        <dbReference type="Proteomes" id="UP001237642"/>
    </source>
</evidence>
<accession>A0AAD8MX57</accession>
<gene>
    <name evidence="1" type="ORF">POM88_016664</name>
</gene>
<reference evidence="1" key="1">
    <citation type="submission" date="2023-02" db="EMBL/GenBank/DDBJ databases">
        <title>Genome of toxic invasive species Heracleum sosnowskyi carries increased number of genes despite the absence of recent whole-genome duplications.</title>
        <authorList>
            <person name="Schelkunov M."/>
            <person name="Shtratnikova V."/>
            <person name="Makarenko M."/>
            <person name="Klepikova A."/>
            <person name="Omelchenko D."/>
            <person name="Novikova G."/>
            <person name="Obukhova E."/>
            <person name="Bogdanov V."/>
            <person name="Penin A."/>
            <person name="Logacheva M."/>
        </authorList>
    </citation>
    <scope>NUCLEOTIDE SEQUENCE</scope>
    <source>
        <strain evidence="1">Hsosn_3</strain>
        <tissue evidence="1">Leaf</tissue>
    </source>
</reference>
<organism evidence="1 2">
    <name type="scientific">Heracleum sosnowskyi</name>
    <dbReference type="NCBI Taxonomy" id="360622"/>
    <lineage>
        <taxon>Eukaryota</taxon>
        <taxon>Viridiplantae</taxon>
        <taxon>Streptophyta</taxon>
        <taxon>Embryophyta</taxon>
        <taxon>Tracheophyta</taxon>
        <taxon>Spermatophyta</taxon>
        <taxon>Magnoliopsida</taxon>
        <taxon>eudicotyledons</taxon>
        <taxon>Gunneridae</taxon>
        <taxon>Pentapetalae</taxon>
        <taxon>asterids</taxon>
        <taxon>campanulids</taxon>
        <taxon>Apiales</taxon>
        <taxon>Apiaceae</taxon>
        <taxon>Apioideae</taxon>
        <taxon>apioid superclade</taxon>
        <taxon>Tordylieae</taxon>
        <taxon>Tordyliinae</taxon>
        <taxon>Heracleum</taxon>
    </lineage>
</organism>
<reference evidence="1" key="2">
    <citation type="submission" date="2023-05" db="EMBL/GenBank/DDBJ databases">
        <authorList>
            <person name="Schelkunov M.I."/>
        </authorList>
    </citation>
    <scope>NUCLEOTIDE SEQUENCE</scope>
    <source>
        <strain evidence="1">Hsosn_3</strain>
        <tissue evidence="1">Leaf</tissue>
    </source>
</reference>
<comment type="caution">
    <text evidence="1">The sequence shown here is derived from an EMBL/GenBank/DDBJ whole genome shotgun (WGS) entry which is preliminary data.</text>
</comment>
<dbReference type="Proteomes" id="UP001237642">
    <property type="component" value="Unassembled WGS sequence"/>
</dbReference>
<evidence type="ECO:0000313" key="1">
    <source>
        <dbReference type="EMBL" id="KAK1388486.1"/>
    </source>
</evidence>
<protein>
    <submittedName>
        <fullName evidence="1">Uncharacterized protein</fullName>
    </submittedName>
</protein>